<dbReference type="PANTHER" id="PTHR42690">
    <property type="entry name" value="THREONINE SYNTHASE FAMILY MEMBER"/>
    <property type="match status" value="1"/>
</dbReference>
<dbReference type="GO" id="GO:0004795">
    <property type="term" value="F:threonine synthase activity"/>
    <property type="evidence" value="ECO:0007669"/>
    <property type="project" value="UniProtKB-UniRule"/>
</dbReference>
<dbReference type="InterPro" id="IPR036052">
    <property type="entry name" value="TrpB-like_PALP_sf"/>
</dbReference>
<evidence type="ECO:0000256" key="2">
    <source>
        <dbReference type="ARBA" id="ARBA00004979"/>
    </source>
</evidence>
<dbReference type="OrthoDB" id="9763107at2"/>
<comment type="catalytic activity">
    <reaction evidence="10">
        <text>O-phospho-L-homoserine + H2O = L-threonine + phosphate</text>
        <dbReference type="Rhea" id="RHEA:10840"/>
        <dbReference type="ChEBI" id="CHEBI:15377"/>
        <dbReference type="ChEBI" id="CHEBI:43474"/>
        <dbReference type="ChEBI" id="CHEBI:57590"/>
        <dbReference type="ChEBI" id="CHEBI:57926"/>
        <dbReference type="EC" id="4.2.3.1"/>
    </reaction>
</comment>
<dbReference type="Proteomes" id="UP000215002">
    <property type="component" value="Chromosome"/>
</dbReference>
<evidence type="ECO:0000256" key="8">
    <source>
        <dbReference type="ARBA" id="ARBA00022898"/>
    </source>
</evidence>
<comment type="cofactor">
    <cofactor evidence="1 12">
        <name>pyridoxal 5'-phosphate</name>
        <dbReference type="ChEBI" id="CHEBI:597326"/>
    </cofactor>
</comment>
<dbReference type="EC" id="4.2.3.1" evidence="4 11"/>
<evidence type="ECO:0000259" key="13">
    <source>
        <dbReference type="Pfam" id="PF00291"/>
    </source>
</evidence>
<keyword evidence="8 12" id="KW-0663">Pyridoxal phosphate</keyword>
<dbReference type="KEGG" id="muc:MuYL_1539"/>
<proteinExistence type="inferred from homology"/>
<evidence type="ECO:0000256" key="5">
    <source>
        <dbReference type="ARBA" id="ARBA00018679"/>
    </source>
</evidence>
<evidence type="ECO:0000256" key="10">
    <source>
        <dbReference type="ARBA" id="ARBA00049144"/>
    </source>
</evidence>
<dbReference type="Gene3D" id="3.40.50.1100">
    <property type="match status" value="2"/>
</dbReference>
<evidence type="ECO:0000256" key="4">
    <source>
        <dbReference type="ARBA" id="ARBA00013028"/>
    </source>
</evidence>
<accession>A0A223NU97</accession>
<evidence type="ECO:0000313" key="15">
    <source>
        <dbReference type="EMBL" id="ASU33437.1"/>
    </source>
</evidence>
<evidence type="ECO:0000313" key="16">
    <source>
        <dbReference type="Proteomes" id="UP000215002"/>
    </source>
</evidence>
<evidence type="ECO:0000256" key="12">
    <source>
        <dbReference type="PIRSR" id="PIRSR604450-51"/>
    </source>
</evidence>
<dbReference type="InterPro" id="IPR037158">
    <property type="entry name" value="Thr_synth_N_sf"/>
</dbReference>
<dbReference type="NCBIfam" id="TIGR00260">
    <property type="entry name" value="thrC"/>
    <property type="match status" value="1"/>
</dbReference>
<dbReference type="InterPro" id="IPR001926">
    <property type="entry name" value="TrpB-like_PALP"/>
</dbReference>
<evidence type="ECO:0000256" key="3">
    <source>
        <dbReference type="ARBA" id="ARBA00005517"/>
    </source>
</evidence>
<dbReference type="GO" id="GO:0009088">
    <property type="term" value="P:threonine biosynthetic process"/>
    <property type="evidence" value="ECO:0007669"/>
    <property type="project" value="UniProtKB-UniRule"/>
</dbReference>
<dbReference type="PROSITE" id="PS00165">
    <property type="entry name" value="DEHYDRATASE_SER_THR"/>
    <property type="match status" value="1"/>
</dbReference>
<evidence type="ECO:0000259" key="14">
    <source>
        <dbReference type="Pfam" id="PF14821"/>
    </source>
</evidence>
<keyword evidence="9" id="KW-0456">Lyase</keyword>
<dbReference type="InterPro" id="IPR004450">
    <property type="entry name" value="Thr_synthase-like"/>
</dbReference>
<dbReference type="SUPFAM" id="SSF53686">
    <property type="entry name" value="Tryptophan synthase beta subunit-like PLP-dependent enzymes"/>
    <property type="match status" value="1"/>
</dbReference>
<dbReference type="UniPathway" id="UPA00050">
    <property type="reaction ID" value="UER00065"/>
</dbReference>
<comment type="pathway">
    <text evidence="2">Amino-acid biosynthesis; L-threonine biosynthesis; L-threonine from L-aspartate: step 5/5.</text>
</comment>
<dbReference type="Pfam" id="PF14821">
    <property type="entry name" value="Thr_synth_N"/>
    <property type="match status" value="1"/>
</dbReference>
<feature type="domain" description="Threonine synthase N-terminal" evidence="14">
    <location>
        <begin position="4"/>
        <end position="79"/>
    </location>
</feature>
<organism evidence="15 16">
    <name type="scientific">Mucilaginibacter xinganensis</name>
    <dbReference type="NCBI Taxonomy" id="1234841"/>
    <lineage>
        <taxon>Bacteria</taxon>
        <taxon>Pseudomonadati</taxon>
        <taxon>Bacteroidota</taxon>
        <taxon>Sphingobacteriia</taxon>
        <taxon>Sphingobacteriales</taxon>
        <taxon>Sphingobacteriaceae</taxon>
        <taxon>Mucilaginibacter</taxon>
    </lineage>
</organism>
<sequence>MQLYSTNNLSSRVSFKDAVFNSMPQDKGLYMPVTIPRLDDKFLNNLDQYTLPEIAFHVAKHLIGDDIPDADLKAIVYDAISFLAPVVKLEENIYVLELWHGPSLAFKDFGARFMSRVMSYFLEKGEKQLNVLVATSGDTGGAVALGFLGVPDTRVTILYPKDKVSEVQELQLTTNGQNIRAVEIDGTFDDCQALVKQAFTDNELNEKFRLTSANSINIARLIPQTFYYFNAYAQLLKQGVSKIIFSVPSGNFGNIGAGLLAWKMGLPVEHFIAATNVNDTVPEYLKSGVYQPKPSIATLSNAMDVGDPSNWVRIADLFKDDMGDLKDLVTGYRYDDEETLAAIKFINDDYNYVACPHTAIAWQALRDWQQDNYKPDKAGVFLSTAHPCKFPDVFPKNIAVKIDVPEQVEELEKKKKQATALGKDFEGFKRYLLEKG</sequence>
<feature type="domain" description="Tryptophan synthase beta chain-like PALP" evidence="13">
    <location>
        <begin position="89"/>
        <end position="377"/>
    </location>
</feature>
<dbReference type="PANTHER" id="PTHR42690:SF1">
    <property type="entry name" value="THREONINE SYNTHASE-LIKE 2"/>
    <property type="match status" value="1"/>
</dbReference>
<evidence type="ECO:0000256" key="11">
    <source>
        <dbReference type="NCBIfam" id="TIGR00260"/>
    </source>
</evidence>
<keyword evidence="16" id="KW-1185">Reference proteome</keyword>
<dbReference type="EMBL" id="CP022743">
    <property type="protein sequence ID" value="ASU33437.1"/>
    <property type="molecule type" value="Genomic_DNA"/>
</dbReference>
<dbReference type="RefSeq" id="WP_094569894.1">
    <property type="nucleotide sequence ID" value="NZ_CP022743.1"/>
</dbReference>
<gene>
    <name evidence="15" type="ORF">MuYL_1539</name>
</gene>
<dbReference type="AlphaFoldDB" id="A0A223NU97"/>
<protein>
    <recommendedName>
        <fullName evidence="5 11">Threonine synthase</fullName>
        <ecNumber evidence="4 11">4.2.3.1</ecNumber>
    </recommendedName>
</protein>
<keyword evidence="6" id="KW-0028">Amino-acid biosynthesis</keyword>
<evidence type="ECO:0000256" key="9">
    <source>
        <dbReference type="ARBA" id="ARBA00023239"/>
    </source>
</evidence>
<dbReference type="InterPro" id="IPR051166">
    <property type="entry name" value="Threonine_Synthase"/>
</dbReference>
<dbReference type="CDD" id="cd01560">
    <property type="entry name" value="Thr-synth_2"/>
    <property type="match status" value="1"/>
</dbReference>
<dbReference type="InterPro" id="IPR000634">
    <property type="entry name" value="Ser/Thr_deHydtase_PyrdxlP-BS"/>
</dbReference>
<dbReference type="Gene3D" id="3.90.1380.10">
    <property type="entry name" value="Threonine synthase, N-terminal domain"/>
    <property type="match status" value="1"/>
</dbReference>
<dbReference type="InterPro" id="IPR029144">
    <property type="entry name" value="Thr_synth_N"/>
</dbReference>
<reference evidence="15 16" key="1">
    <citation type="submission" date="2017-08" db="EMBL/GenBank/DDBJ databases">
        <title>Complete genome sequence of Mucilaginibacter sp. strain BJC16-A31.</title>
        <authorList>
            <consortium name="Henan University of Science and Technology"/>
            <person name="You X."/>
        </authorList>
    </citation>
    <scope>NUCLEOTIDE SEQUENCE [LARGE SCALE GENOMIC DNA]</scope>
    <source>
        <strain evidence="15 16">BJC16-A31</strain>
    </source>
</reference>
<evidence type="ECO:0000256" key="7">
    <source>
        <dbReference type="ARBA" id="ARBA00022697"/>
    </source>
</evidence>
<evidence type="ECO:0000256" key="6">
    <source>
        <dbReference type="ARBA" id="ARBA00022605"/>
    </source>
</evidence>
<name>A0A223NU97_9SPHI</name>
<dbReference type="Pfam" id="PF00291">
    <property type="entry name" value="PALP"/>
    <property type="match status" value="1"/>
</dbReference>
<evidence type="ECO:0000256" key="1">
    <source>
        <dbReference type="ARBA" id="ARBA00001933"/>
    </source>
</evidence>
<comment type="similarity">
    <text evidence="3">Belongs to the threonine synthase family.</text>
</comment>
<feature type="modified residue" description="N6-(pyridoxal phosphate)lysine" evidence="12">
    <location>
        <position position="107"/>
    </location>
</feature>
<keyword evidence="7" id="KW-0791">Threonine biosynthesis</keyword>
<dbReference type="GO" id="GO:0030170">
    <property type="term" value="F:pyridoxal phosphate binding"/>
    <property type="evidence" value="ECO:0007669"/>
    <property type="project" value="InterPro"/>
</dbReference>